<dbReference type="RefSeq" id="WP_310898323.1">
    <property type="nucleotide sequence ID" value="NZ_JAMQOM010000030.1"/>
</dbReference>
<name>A0AAE4F2T0_9EURY</name>
<accession>A0AAE4F2T0</accession>
<dbReference type="EMBL" id="JAMQOM010000030">
    <property type="protein sequence ID" value="MDS0223847.1"/>
    <property type="molecule type" value="Genomic_DNA"/>
</dbReference>
<sequence length="82" mass="9014">MVTVDGTIHEQMIRLNDLPEEERSSADGSRKITSTDWMGARHMSALKPSLREEVVATITLSGETGRVTTSTTVSTRPLNLRS</sequence>
<keyword evidence="3" id="KW-1185">Reference proteome</keyword>
<organism evidence="2 3">
    <name type="scientific">Haloarcula terrestris</name>
    <dbReference type="NCBI Taxonomy" id="2950533"/>
    <lineage>
        <taxon>Archaea</taxon>
        <taxon>Methanobacteriati</taxon>
        <taxon>Methanobacteriota</taxon>
        <taxon>Stenosarchaea group</taxon>
        <taxon>Halobacteria</taxon>
        <taxon>Halobacteriales</taxon>
        <taxon>Haloarculaceae</taxon>
        <taxon>Haloarcula</taxon>
    </lineage>
</organism>
<gene>
    <name evidence="2" type="ORF">NDI54_21195</name>
</gene>
<comment type="caution">
    <text evidence="2">The sequence shown here is derived from an EMBL/GenBank/DDBJ whole genome shotgun (WGS) entry which is preliminary data.</text>
</comment>
<feature type="compositionally biased region" description="Basic and acidic residues" evidence="1">
    <location>
        <begin position="21"/>
        <end position="30"/>
    </location>
</feature>
<evidence type="ECO:0000313" key="2">
    <source>
        <dbReference type="EMBL" id="MDS0223847.1"/>
    </source>
</evidence>
<reference evidence="2 3" key="1">
    <citation type="submission" date="2022-06" db="EMBL/GenBank/DDBJ databases">
        <title>Haloarcula sp. a new haloarchaeum isolate from saline soil.</title>
        <authorList>
            <person name="Strakova D."/>
            <person name="Galisteo C."/>
            <person name="Sanchez-Porro C."/>
            <person name="Ventosa A."/>
        </authorList>
    </citation>
    <scope>NUCLEOTIDE SEQUENCE [LARGE SCALE GENOMIC DNA]</scope>
    <source>
        <strain evidence="2 3">S1AR25-5A</strain>
    </source>
</reference>
<dbReference type="AlphaFoldDB" id="A0AAE4F2T0"/>
<evidence type="ECO:0000256" key="1">
    <source>
        <dbReference type="SAM" id="MobiDB-lite"/>
    </source>
</evidence>
<feature type="region of interest" description="Disordered" evidence="1">
    <location>
        <begin position="1"/>
        <end position="37"/>
    </location>
</feature>
<proteinExistence type="predicted"/>
<dbReference type="Proteomes" id="UP001253439">
    <property type="component" value="Unassembled WGS sequence"/>
</dbReference>
<evidence type="ECO:0000313" key="3">
    <source>
        <dbReference type="Proteomes" id="UP001253439"/>
    </source>
</evidence>
<protein>
    <submittedName>
        <fullName evidence="2">Uncharacterized protein</fullName>
    </submittedName>
</protein>